<name>A0ABW3CR98_9ACTN</name>
<evidence type="ECO:0000313" key="2">
    <source>
        <dbReference type="Proteomes" id="UP001597083"/>
    </source>
</evidence>
<protein>
    <submittedName>
        <fullName evidence="1">Uncharacterized protein</fullName>
    </submittedName>
</protein>
<proteinExistence type="predicted"/>
<feature type="non-terminal residue" evidence="1">
    <location>
        <position position="1"/>
    </location>
</feature>
<dbReference type="Proteomes" id="UP001597083">
    <property type="component" value="Unassembled WGS sequence"/>
</dbReference>
<evidence type="ECO:0000313" key="1">
    <source>
        <dbReference type="EMBL" id="MFD0856931.1"/>
    </source>
</evidence>
<comment type="caution">
    <text evidence="1">The sequence shown here is derived from an EMBL/GenBank/DDBJ whole genome shotgun (WGS) entry which is preliminary data.</text>
</comment>
<reference evidence="2" key="1">
    <citation type="journal article" date="2019" name="Int. J. Syst. Evol. Microbiol.">
        <title>The Global Catalogue of Microorganisms (GCM) 10K type strain sequencing project: providing services to taxonomists for standard genome sequencing and annotation.</title>
        <authorList>
            <consortium name="The Broad Institute Genomics Platform"/>
            <consortium name="The Broad Institute Genome Sequencing Center for Infectious Disease"/>
            <person name="Wu L."/>
            <person name="Ma J."/>
        </authorList>
    </citation>
    <scope>NUCLEOTIDE SEQUENCE [LARGE SCALE GENOMIC DNA]</scope>
    <source>
        <strain evidence="2">JCM 31696</strain>
    </source>
</reference>
<gene>
    <name evidence="1" type="ORF">ACFQ07_32170</name>
</gene>
<organism evidence="1 2">
    <name type="scientific">Actinomadura adrarensis</name>
    <dbReference type="NCBI Taxonomy" id="1819600"/>
    <lineage>
        <taxon>Bacteria</taxon>
        <taxon>Bacillati</taxon>
        <taxon>Actinomycetota</taxon>
        <taxon>Actinomycetes</taxon>
        <taxon>Streptosporangiales</taxon>
        <taxon>Thermomonosporaceae</taxon>
        <taxon>Actinomadura</taxon>
    </lineage>
</organism>
<dbReference type="EMBL" id="JBHTIR010004305">
    <property type="protein sequence ID" value="MFD0856931.1"/>
    <property type="molecule type" value="Genomic_DNA"/>
</dbReference>
<keyword evidence="2" id="KW-1185">Reference proteome</keyword>
<accession>A0ABW3CR98</accession>
<sequence>ARWRATLERARDLLDGDLAWKERDTYGRPAEFAHASTAWRDGEPRVEIELKDYKRNERMDQVRISHLDHEQVLMIVEAVANMIAAKKAA</sequence>